<dbReference type="Proteomes" id="UP000239522">
    <property type="component" value="Unassembled WGS sequence"/>
</dbReference>
<organism evidence="4 5">
    <name type="scientific">Polaribacter filamentus</name>
    <dbReference type="NCBI Taxonomy" id="53483"/>
    <lineage>
        <taxon>Bacteria</taxon>
        <taxon>Pseudomonadati</taxon>
        <taxon>Bacteroidota</taxon>
        <taxon>Flavobacteriia</taxon>
        <taxon>Flavobacteriales</taxon>
        <taxon>Flavobacteriaceae</taxon>
    </lineage>
</organism>
<dbReference type="SUPFAM" id="SSF55729">
    <property type="entry name" value="Acyl-CoA N-acyltransferases (Nat)"/>
    <property type="match status" value="1"/>
</dbReference>
<dbReference type="CDD" id="cd04301">
    <property type="entry name" value="NAT_SF"/>
    <property type="match status" value="1"/>
</dbReference>
<evidence type="ECO:0000313" key="4">
    <source>
        <dbReference type="EMBL" id="PQB07943.1"/>
    </source>
</evidence>
<dbReference type="InterPro" id="IPR050832">
    <property type="entry name" value="Bact_Acetyltransf"/>
</dbReference>
<reference evidence="4 5" key="1">
    <citation type="submission" date="2016-11" db="EMBL/GenBank/DDBJ databases">
        <title>Trade-off between light-utilization and light-protection in marine flavobacteria.</title>
        <authorList>
            <person name="Kumagai Y."/>
        </authorList>
    </citation>
    <scope>NUCLEOTIDE SEQUENCE [LARGE SCALE GENOMIC DNA]</scope>
    <source>
        <strain evidence="4 5">ATCC 700397</strain>
    </source>
</reference>
<sequence length="157" mass="18039">MKPIVRLATKNDLATLNTFMDGLVEAERPMDVTIKDGKVIYYDLEGFILSEDAVLYVAELNGELVASGYAKIKKDRIYLKHEAHAYLGFMYVPEKHRGNGYNKLIIDALLAWSKTRNINEIRLDVYETNPSAIRAYQKTGFKKHLIQMRLDLHDFDA</sequence>
<dbReference type="GO" id="GO:0016747">
    <property type="term" value="F:acyltransferase activity, transferring groups other than amino-acyl groups"/>
    <property type="evidence" value="ECO:0007669"/>
    <property type="project" value="InterPro"/>
</dbReference>
<keyword evidence="2" id="KW-0012">Acyltransferase</keyword>
<proteinExistence type="predicted"/>
<accession>A0A2S7KZL4</accession>
<comment type="caution">
    <text evidence="4">The sequence shown here is derived from an EMBL/GenBank/DDBJ whole genome shotgun (WGS) entry which is preliminary data.</text>
</comment>
<dbReference type="OrthoDB" id="1450704at2"/>
<evidence type="ECO:0000256" key="2">
    <source>
        <dbReference type="ARBA" id="ARBA00023315"/>
    </source>
</evidence>
<evidence type="ECO:0000259" key="3">
    <source>
        <dbReference type="PROSITE" id="PS51186"/>
    </source>
</evidence>
<dbReference type="Pfam" id="PF00583">
    <property type="entry name" value="Acetyltransf_1"/>
    <property type="match status" value="1"/>
</dbReference>
<dbReference type="PROSITE" id="PS51186">
    <property type="entry name" value="GNAT"/>
    <property type="match status" value="1"/>
</dbReference>
<name>A0A2S7KZL4_9FLAO</name>
<protein>
    <submittedName>
        <fullName evidence="4">GNAT family N-acetyltransferase</fullName>
    </submittedName>
</protein>
<dbReference type="EMBL" id="MQUA01000013">
    <property type="protein sequence ID" value="PQB07943.1"/>
    <property type="molecule type" value="Genomic_DNA"/>
</dbReference>
<keyword evidence="1 4" id="KW-0808">Transferase</keyword>
<dbReference type="PANTHER" id="PTHR43877">
    <property type="entry name" value="AMINOALKYLPHOSPHONATE N-ACETYLTRANSFERASE-RELATED-RELATED"/>
    <property type="match status" value="1"/>
</dbReference>
<feature type="domain" description="N-acetyltransferase" evidence="3">
    <location>
        <begin position="3"/>
        <end position="157"/>
    </location>
</feature>
<dbReference type="RefSeq" id="WP_104810143.1">
    <property type="nucleotide sequence ID" value="NZ_MQUA01000013.1"/>
</dbReference>
<gene>
    <name evidence="4" type="ORF">BST83_12890</name>
</gene>
<evidence type="ECO:0000313" key="5">
    <source>
        <dbReference type="Proteomes" id="UP000239522"/>
    </source>
</evidence>
<dbReference type="AlphaFoldDB" id="A0A2S7KZL4"/>
<dbReference type="Gene3D" id="3.40.630.30">
    <property type="match status" value="1"/>
</dbReference>
<dbReference type="InterPro" id="IPR000182">
    <property type="entry name" value="GNAT_dom"/>
</dbReference>
<dbReference type="InterPro" id="IPR016181">
    <property type="entry name" value="Acyl_CoA_acyltransferase"/>
</dbReference>
<evidence type="ECO:0000256" key="1">
    <source>
        <dbReference type="ARBA" id="ARBA00022679"/>
    </source>
</evidence>
<keyword evidence="5" id="KW-1185">Reference proteome</keyword>